<gene>
    <name evidence="3" type="ORF">K491DRAFT_737311</name>
</gene>
<dbReference type="SUPFAM" id="SSF51735">
    <property type="entry name" value="NAD(P)-binding Rossmann-fold domains"/>
    <property type="match status" value="1"/>
</dbReference>
<protein>
    <submittedName>
        <fullName evidence="3">NAD(P)-binding protein</fullName>
    </submittedName>
</protein>
<dbReference type="Pfam" id="PF13561">
    <property type="entry name" value="adh_short_C2"/>
    <property type="match status" value="1"/>
</dbReference>
<dbReference type="AlphaFoldDB" id="A0A6A6THE9"/>
<dbReference type="Proteomes" id="UP000799324">
    <property type="component" value="Unassembled WGS sequence"/>
</dbReference>
<dbReference type="GO" id="GO:0016491">
    <property type="term" value="F:oxidoreductase activity"/>
    <property type="evidence" value="ECO:0007669"/>
    <property type="project" value="UniProtKB-KW"/>
</dbReference>
<dbReference type="CDD" id="cd05233">
    <property type="entry name" value="SDR_c"/>
    <property type="match status" value="1"/>
</dbReference>
<evidence type="ECO:0000313" key="4">
    <source>
        <dbReference type="Proteomes" id="UP000799324"/>
    </source>
</evidence>
<dbReference type="Gene3D" id="3.40.50.720">
    <property type="entry name" value="NAD(P)-binding Rossmann-like Domain"/>
    <property type="match status" value="1"/>
</dbReference>
<evidence type="ECO:0000256" key="2">
    <source>
        <dbReference type="ARBA" id="ARBA00023002"/>
    </source>
</evidence>
<dbReference type="EMBL" id="MU004312">
    <property type="protein sequence ID" value="KAF2658771.1"/>
    <property type="molecule type" value="Genomic_DNA"/>
</dbReference>
<organism evidence="3 4">
    <name type="scientific">Lophiostoma macrostomum CBS 122681</name>
    <dbReference type="NCBI Taxonomy" id="1314788"/>
    <lineage>
        <taxon>Eukaryota</taxon>
        <taxon>Fungi</taxon>
        <taxon>Dikarya</taxon>
        <taxon>Ascomycota</taxon>
        <taxon>Pezizomycotina</taxon>
        <taxon>Dothideomycetes</taxon>
        <taxon>Pleosporomycetidae</taxon>
        <taxon>Pleosporales</taxon>
        <taxon>Lophiostomataceae</taxon>
        <taxon>Lophiostoma</taxon>
    </lineage>
</organism>
<reference evidence="3" key="1">
    <citation type="journal article" date="2020" name="Stud. Mycol.">
        <title>101 Dothideomycetes genomes: a test case for predicting lifestyles and emergence of pathogens.</title>
        <authorList>
            <person name="Haridas S."/>
            <person name="Albert R."/>
            <person name="Binder M."/>
            <person name="Bloem J."/>
            <person name="Labutti K."/>
            <person name="Salamov A."/>
            <person name="Andreopoulos B."/>
            <person name="Baker S."/>
            <person name="Barry K."/>
            <person name="Bills G."/>
            <person name="Bluhm B."/>
            <person name="Cannon C."/>
            <person name="Castanera R."/>
            <person name="Culley D."/>
            <person name="Daum C."/>
            <person name="Ezra D."/>
            <person name="Gonzalez J."/>
            <person name="Henrissat B."/>
            <person name="Kuo A."/>
            <person name="Liang C."/>
            <person name="Lipzen A."/>
            <person name="Lutzoni F."/>
            <person name="Magnuson J."/>
            <person name="Mondo S."/>
            <person name="Nolan M."/>
            <person name="Ohm R."/>
            <person name="Pangilinan J."/>
            <person name="Park H.-J."/>
            <person name="Ramirez L."/>
            <person name="Alfaro M."/>
            <person name="Sun H."/>
            <person name="Tritt A."/>
            <person name="Yoshinaga Y."/>
            <person name="Zwiers L.-H."/>
            <person name="Turgeon B."/>
            <person name="Goodwin S."/>
            <person name="Spatafora J."/>
            <person name="Crous P."/>
            <person name="Grigoriev I."/>
        </authorList>
    </citation>
    <scope>NUCLEOTIDE SEQUENCE</scope>
    <source>
        <strain evidence="3">CBS 122681</strain>
    </source>
</reference>
<accession>A0A6A6THE9</accession>
<dbReference type="PRINTS" id="PR00081">
    <property type="entry name" value="GDHRDH"/>
</dbReference>
<proteinExistence type="inferred from homology"/>
<evidence type="ECO:0000256" key="1">
    <source>
        <dbReference type="ARBA" id="ARBA00006484"/>
    </source>
</evidence>
<dbReference type="OrthoDB" id="47007at2759"/>
<keyword evidence="2" id="KW-0560">Oxidoreductase</keyword>
<evidence type="ECO:0000313" key="3">
    <source>
        <dbReference type="EMBL" id="KAF2658771.1"/>
    </source>
</evidence>
<keyword evidence="4" id="KW-1185">Reference proteome</keyword>
<dbReference type="InterPro" id="IPR002347">
    <property type="entry name" value="SDR_fam"/>
</dbReference>
<dbReference type="PANTHER" id="PTHR43639">
    <property type="entry name" value="OXIDOREDUCTASE, SHORT-CHAIN DEHYDROGENASE/REDUCTASE FAMILY (AFU_ORTHOLOGUE AFUA_5G02870)"/>
    <property type="match status" value="1"/>
</dbReference>
<sequence length="290" mass="30332">MADYQPGTPKLQEQDLQGKVAIVTGATKGIGRAIALDLSTRGCSILGTYSSPQSAHNFDTLSHTVGDLYQDPYSSRASSVTPGSNAPTFKGVVADITSLPSVGTVLRDFGGKIDILVLNAAVNVRPRVGEASEADVARSLMRNVQWPVVLVENLVRQRCFNANSRVVAISSDRVRDPSPGSTLFTSTKSALESLTRCWSLELPLLFPGTTSNAISVGLTDTPGLRSYPPAAVSALKAARLAKVKVAEGGRLGYAEDVADVVGWLVGEKSRWVTGSVVAANGGAEYVGGAS</sequence>
<comment type="similarity">
    <text evidence="1">Belongs to the short-chain dehydrogenases/reductases (SDR) family.</text>
</comment>
<dbReference type="InterPro" id="IPR036291">
    <property type="entry name" value="NAD(P)-bd_dom_sf"/>
</dbReference>
<dbReference type="PANTHER" id="PTHR43639:SF1">
    <property type="entry name" value="SHORT-CHAIN DEHYDROGENASE_REDUCTASE FAMILY PROTEIN"/>
    <property type="match status" value="1"/>
</dbReference>
<name>A0A6A6THE9_9PLEO</name>